<sequence>MAPCQFINHHIITNTHKPFPSPIHNPANQDRALMLIKIRPSQNNQTKILPWQHLIHTIKPSHKHPPQESPPSSPMSFDVATSSIADVTLYSPAMTRSQAELRPKLQSVASSACCAPQPVLDAP</sequence>
<evidence type="ECO:0000313" key="3">
    <source>
        <dbReference type="Proteomes" id="UP001457282"/>
    </source>
</evidence>
<proteinExistence type="predicted"/>
<organism evidence="2 3">
    <name type="scientific">Rubus argutus</name>
    <name type="common">Southern blackberry</name>
    <dbReference type="NCBI Taxonomy" id="59490"/>
    <lineage>
        <taxon>Eukaryota</taxon>
        <taxon>Viridiplantae</taxon>
        <taxon>Streptophyta</taxon>
        <taxon>Embryophyta</taxon>
        <taxon>Tracheophyta</taxon>
        <taxon>Spermatophyta</taxon>
        <taxon>Magnoliopsida</taxon>
        <taxon>eudicotyledons</taxon>
        <taxon>Gunneridae</taxon>
        <taxon>Pentapetalae</taxon>
        <taxon>rosids</taxon>
        <taxon>fabids</taxon>
        <taxon>Rosales</taxon>
        <taxon>Rosaceae</taxon>
        <taxon>Rosoideae</taxon>
        <taxon>Rosoideae incertae sedis</taxon>
        <taxon>Rubus</taxon>
    </lineage>
</organism>
<evidence type="ECO:0000256" key="1">
    <source>
        <dbReference type="SAM" id="MobiDB-lite"/>
    </source>
</evidence>
<accession>A0AAW1WXL1</accession>
<keyword evidence="3" id="KW-1185">Reference proteome</keyword>
<feature type="region of interest" description="Disordered" evidence="1">
    <location>
        <begin position="100"/>
        <end position="123"/>
    </location>
</feature>
<gene>
    <name evidence="2" type="ORF">M0R45_026428</name>
</gene>
<comment type="caution">
    <text evidence="2">The sequence shown here is derived from an EMBL/GenBank/DDBJ whole genome shotgun (WGS) entry which is preliminary data.</text>
</comment>
<name>A0AAW1WXL1_RUBAR</name>
<feature type="region of interest" description="Disordered" evidence="1">
    <location>
        <begin position="58"/>
        <end position="78"/>
    </location>
</feature>
<dbReference type="AlphaFoldDB" id="A0AAW1WXL1"/>
<reference evidence="2 3" key="1">
    <citation type="journal article" date="2023" name="G3 (Bethesda)">
        <title>A chromosome-length genome assembly and annotation of blackberry (Rubus argutus, cv. 'Hillquist').</title>
        <authorList>
            <person name="Bruna T."/>
            <person name="Aryal R."/>
            <person name="Dudchenko O."/>
            <person name="Sargent D.J."/>
            <person name="Mead D."/>
            <person name="Buti M."/>
            <person name="Cavallini A."/>
            <person name="Hytonen T."/>
            <person name="Andres J."/>
            <person name="Pham M."/>
            <person name="Weisz D."/>
            <person name="Mascagni F."/>
            <person name="Usai G."/>
            <person name="Natali L."/>
            <person name="Bassil N."/>
            <person name="Fernandez G.E."/>
            <person name="Lomsadze A."/>
            <person name="Armour M."/>
            <person name="Olukolu B."/>
            <person name="Poorten T."/>
            <person name="Britton C."/>
            <person name="Davik J."/>
            <person name="Ashrafi H."/>
            <person name="Aiden E.L."/>
            <person name="Borodovsky M."/>
            <person name="Worthington M."/>
        </authorList>
    </citation>
    <scope>NUCLEOTIDE SEQUENCE [LARGE SCALE GENOMIC DNA]</scope>
    <source>
        <strain evidence="2">PI 553951</strain>
    </source>
</reference>
<protein>
    <submittedName>
        <fullName evidence="2">Uncharacterized protein</fullName>
    </submittedName>
</protein>
<evidence type="ECO:0000313" key="2">
    <source>
        <dbReference type="EMBL" id="KAK9929326.1"/>
    </source>
</evidence>
<dbReference type="EMBL" id="JBEDUW010000005">
    <property type="protein sequence ID" value="KAK9929326.1"/>
    <property type="molecule type" value="Genomic_DNA"/>
</dbReference>
<dbReference type="Proteomes" id="UP001457282">
    <property type="component" value="Unassembled WGS sequence"/>
</dbReference>